<evidence type="ECO:0000313" key="3">
    <source>
        <dbReference type="EMBL" id="GAA6167369.1"/>
    </source>
</evidence>
<reference evidence="3 4" key="1">
    <citation type="submission" date="2024-04" db="EMBL/GenBank/DDBJ databases">
        <title>Draft genome sequence of Sessilibacter corallicola NBRC 116591.</title>
        <authorList>
            <person name="Miyakawa T."/>
            <person name="Kusuya Y."/>
            <person name="Miura T."/>
        </authorList>
    </citation>
    <scope>NUCLEOTIDE SEQUENCE [LARGE SCALE GENOMIC DNA]</scope>
    <source>
        <strain evidence="3 4">KU-00831-HH</strain>
    </source>
</reference>
<keyword evidence="4" id="KW-1185">Reference proteome</keyword>
<evidence type="ECO:0000256" key="1">
    <source>
        <dbReference type="SAM" id="SignalP"/>
    </source>
</evidence>
<sequence length="186" mass="20503">MLKAITSIAATLVSLNALAQQPSEASIESLFEVMNSKQLVEDSLVKIDATLQSSLNRSLKGKPATAYQIGIVKQAKDDISALIHNRLSWQNMKPVFIQSYQKTFSQDEINGILEFYQTDAGKALLNKLPTAINTSVELMESQLKDMSPEIDKIRQAAIDKMKGVNANPDLEIGKGINNEKARPPHH</sequence>
<comment type="caution">
    <text evidence="3">The sequence shown here is derived from an EMBL/GenBank/DDBJ whole genome shotgun (WGS) entry which is preliminary data.</text>
</comment>
<evidence type="ECO:0000313" key="4">
    <source>
        <dbReference type="Proteomes" id="UP001465153"/>
    </source>
</evidence>
<keyword evidence="1" id="KW-0732">Signal</keyword>
<feature type="chain" id="PRO_5046061885" description="DUF2059 domain-containing protein" evidence="1">
    <location>
        <begin position="20"/>
        <end position="186"/>
    </location>
</feature>
<dbReference type="Pfam" id="PF09832">
    <property type="entry name" value="DUF2059"/>
    <property type="match status" value="1"/>
</dbReference>
<organism evidence="3 4">
    <name type="scientific">Sessilibacter corallicola</name>
    <dbReference type="NCBI Taxonomy" id="2904075"/>
    <lineage>
        <taxon>Bacteria</taxon>
        <taxon>Pseudomonadati</taxon>
        <taxon>Pseudomonadota</taxon>
        <taxon>Gammaproteobacteria</taxon>
        <taxon>Cellvibrionales</taxon>
        <taxon>Cellvibrionaceae</taxon>
        <taxon>Sessilibacter</taxon>
    </lineage>
</organism>
<evidence type="ECO:0000259" key="2">
    <source>
        <dbReference type="Pfam" id="PF09832"/>
    </source>
</evidence>
<feature type="domain" description="DUF2059" evidence="2">
    <location>
        <begin position="90"/>
        <end position="149"/>
    </location>
</feature>
<proteinExistence type="predicted"/>
<dbReference type="InterPro" id="IPR018637">
    <property type="entry name" value="DUF2059"/>
</dbReference>
<gene>
    <name evidence="3" type="ORF">NBRC116591_11790</name>
</gene>
<dbReference type="Proteomes" id="UP001465153">
    <property type="component" value="Unassembled WGS sequence"/>
</dbReference>
<dbReference type="EMBL" id="BAABWN010000003">
    <property type="protein sequence ID" value="GAA6167369.1"/>
    <property type="molecule type" value="Genomic_DNA"/>
</dbReference>
<accession>A0ABQ0A6V3</accession>
<protein>
    <recommendedName>
        <fullName evidence="2">DUF2059 domain-containing protein</fullName>
    </recommendedName>
</protein>
<name>A0ABQ0A6V3_9GAMM</name>
<dbReference type="RefSeq" id="WP_353302029.1">
    <property type="nucleotide sequence ID" value="NZ_BAABWN010000003.1"/>
</dbReference>
<feature type="signal peptide" evidence="1">
    <location>
        <begin position="1"/>
        <end position="19"/>
    </location>
</feature>